<sequence>MQHIRKEVLDIKKILIIEDDLSLSNGIVLALKNSEFAFVQVQDLHSAQSEAENTVFDLIILDINLPDGNALDFLIGALVKASRLESGIITVNPQKGNLQTLLDAVTAQIRAKAESKEIAVEMEAVEGMAYFDPKWTAEAVYNVIDNAVKYAPRQSVIKIHAIPYDLFFRIDITDGGIGIAEEEQSKIFTRFYRSPAVSSQEGVGIGLFLAREILSNGGGYIKVSSKPKQGSTFSIYLPTERR</sequence>
<dbReference type="Gene3D" id="3.30.565.10">
    <property type="entry name" value="Histidine kinase-like ATPase, C-terminal domain"/>
    <property type="match status" value="1"/>
</dbReference>
<dbReference type="PRINTS" id="PR00344">
    <property type="entry name" value="BCTRLSENSOR"/>
</dbReference>
<evidence type="ECO:0000259" key="10">
    <source>
        <dbReference type="PROSITE" id="PS50110"/>
    </source>
</evidence>
<accession>A0ABT1NBH2</accession>
<dbReference type="Pfam" id="PF00072">
    <property type="entry name" value="Response_reg"/>
    <property type="match status" value="1"/>
</dbReference>
<evidence type="ECO:0000259" key="9">
    <source>
        <dbReference type="PROSITE" id="PS50109"/>
    </source>
</evidence>
<evidence type="ECO:0000256" key="6">
    <source>
        <dbReference type="ARBA" id="ARBA00023012"/>
    </source>
</evidence>
<dbReference type="SMART" id="SM00387">
    <property type="entry name" value="HATPase_c"/>
    <property type="match status" value="1"/>
</dbReference>
<keyword evidence="4 8" id="KW-0597">Phosphoprotein</keyword>
<dbReference type="GO" id="GO:0016301">
    <property type="term" value="F:kinase activity"/>
    <property type="evidence" value="ECO:0007669"/>
    <property type="project" value="UniProtKB-KW"/>
</dbReference>
<feature type="modified residue" description="4-aspartylphosphate" evidence="8">
    <location>
        <position position="62"/>
    </location>
</feature>
<dbReference type="InterPro" id="IPR036890">
    <property type="entry name" value="HATPase_C_sf"/>
</dbReference>
<evidence type="ECO:0000256" key="4">
    <source>
        <dbReference type="ARBA" id="ARBA00022553"/>
    </source>
</evidence>
<name>A0ABT1NBH2_9FIRM</name>
<dbReference type="Proteomes" id="UP001651880">
    <property type="component" value="Unassembled WGS sequence"/>
</dbReference>
<evidence type="ECO:0000256" key="8">
    <source>
        <dbReference type="PROSITE-ProRule" id="PRU00169"/>
    </source>
</evidence>
<dbReference type="InterPro" id="IPR005467">
    <property type="entry name" value="His_kinase_dom"/>
</dbReference>
<dbReference type="EC" id="2.7.13.3" evidence="2"/>
<dbReference type="Gene3D" id="3.40.50.2300">
    <property type="match status" value="1"/>
</dbReference>
<feature type="domain" description="Histidine kinase" evidence="9">
    <location>
        <begin position="71"/>
        <end position="241"/>
    </location>
</feature>
<dbReference type="RefSeq" id="WP_255225866.1">
    <property type="nucleotide sequence ID" value="NZ_JAJEKE010000001.1"/>
</dbReference>
<comment type="catalytic activity">
    <reaction evidence="1">
        <text>ATP + protein L-histidine = ADP + protein N-phospho-L-histidine.</text>
        <dbReference type="EC" id="2.7.13.3"/>
    </reaction>
</comment>
<keyword evidence="12" id="KW-1185">Reference proteome</keyword>
<protein>
    <recommendedName>
        <fullName evidence="3">Stage 0 sporulation protein A homolog</fullName>
        <ecNumber evidence="2">2.7.13.3</ecNumber>
    </recommendedName>
</protein>
<evidence type="ECO:0000256" key="2">
    <source>
        <dbReference type="ARBA" id="ARBA00012438"/>
    </source>
</evidence>
<dbReference type="PANTHER" id="PTHR43547:SF2">
    <property type="entry name" value="HYBRID SIGNAL TRANSDUCTION HISTIDINE KINASE C"/>
    <property type="match status" value="1"/>
</dbReference>
<organism evidence="11 12">
    <name type="scientific">Lutispora saccharofermentans</name>
    <dbReference type="NCBI Taxonomy" id="3024236"/>
    <lineage>
        <taxon>Bacteria</taxon>
        <taxon>Bacillati</taxon>
        <taxon>Bacillota</taxon>
        <taxon>Clostridia</taxon>
        <taxon>Lutisporales</taxon>
        <taxon>Lutisporaceae</taxon>
        <taxon>Lutispora</taxon>
    </lineage>
</organism>
<proteinExistence type="predicted"/>
<dbReference type="PROSITE" id="PS50110">
    <property type="entry name" value="RESPONSE_REGULATORY"/>
    <property type="match status" value="1"/>
</dbReference>
<evidence type="ECO:0000256" key="7">
    <source>
        <dbReference type="ARBA" id="ARBA00024867"/>
    </source>
</evidence>
<dbReference type="SUPFAM" id="SSF52172">
    <property type="entry name" value="CheY-like"/>
    <property type="match status" value="1"/>
</dbReference>
<keyword evidence="5 11" id="KW-0808">Transferase</keyword>
<evidence type="ECO:0000256" key="5">
    <source>
        <dbReference type="ARBA" id="ARBA00022777"/>
    </source>
</evidence>
<dbReference type="SUPFAM" id="SSF55874">
    <property type="entry name" value="ATPase domain of HSP90 chaperone/DNA topoisomerase II/histidine kinase"/>
    <property type="match status" value="1"/>
</dbReference>
<evidence type="ECO:0000313" key="12">
    <source>
        <dbReference type="Proteomes" id="UP001651880"/>
    </source>
</evidence>
<evidence type="ECO:0000313" key="11">
    <source>
        <dbReference type="EMBL" id="MCQ1528384.1"/>
    </source>
</evidence>
<dbReference type="InterPro" id="IPR001789">
    <property type="entry name" value="Sig_transdc_resp-reg_receiver"/>
</dbReference>
<dbReference type="PROSITE" id="PS50109">
    <property type="entry name" value="HIS_KIN"/>
    <property type="match status" value="1"/>
</dbReference>
<evidence type="ECO:0000256" key="3">
    <source>
        <dbReference type="ARBA" id="ARBA00018672"/>
    </source>
</evidence>
<feature type="domain" description="Response regulatory" evidence="10">
    <location>
        <begin position="13"/>
        <end position="149"/>
    </location>
</feature>
<dbReference type="Pfam" id="PF02518">
    <property type="entry name" value="HATPase_c"/>
    <property type="match status" value="1"/>
</dbReference>
<keyword evidence="5 11" id="KW-0418">Kinase</keyword>
<gene>
    <name evidence="11" type="ORF">LJD61_02315</name>
</gene>
<reference evidence="11 12" key="1">
    <citation type="submission" date="2021-10" db="EMBL/GenBank/DDBJ databases">
        <title>Lutispora strain m25 sp. nov., a thermophilic, non-spore-forming bacterium isolated from a lab-scale methanogenic bioreactor digesting anaerobic sludge.</title>
        <authorList>
            <person name="El Houari A."/>
            <person name="Mcdonald J."/>
        </authorList>
    </citation>
    <scope>NUCLEOTIDE SEQUENCE [LARGE SCALE GENOMIC DNA]</scope>
    <source>
        <strain evidence="12">m25</strain>
    </source>
</reference>
<dbReference type="InterPro" id="IPR004358">
    <property type="entry name" value="Sig_transdc_His_kin-like_C"/>
</dbReference>
<dbReference type="PANTHER" id="PTHR43547">
    <property type="entry name" value="TWO-COMPONENT HISTIDINE KINASE"/>
    <property type="match status" value="1"/>
</dbReference>
<dbReference type="EMBL" id="JAJEKE010000001">
    <property type="protein sequence ID" value="MCQ1528384.1"/>
    <property type="molecule type" value="Genomic_DNA"/>
</dbReference>
<dbReference type="InterPro" id="IPR011006">
    <property type="entry name" value="CheY-like_superfamily"/>
</dbReference>
<keyword evidence="6" id="KW-0902">Two-component regulatory system</keyword>
<comment type="function">
    <text evidence="7">May play the central regulatory role in sporulation. It may be an element of the effector pathway responsible for the activation of sporulation genes in response to nutritional stress. Spo0A may act in concert with spo0H (a sigma factor) to control the expression of some genes that are critical to the sporulation process.</text>
</comment>
<comment type="caution">
    <text evidence="11">The sequence shown here is derived from an EMBL/GenBank/DDBJ whole genome shotgun (WGS) entry which is preliminary data.</text>
</comment>
<dbReference type="InterPro" id="IPR003594">
    <property type="entry name" value="HATPase_dom"/>
</dbReference>
<evidence type="ECO:0000256" key="1">
    <source>
        <dbReference type="ARBA" id="ARBA00000085"/>
    </source>
</evidence>